<dbReference type="AlphaFoldDB" id="A0A943I8C8"/>
<sequence>MKQRSGYKVMLSLIKLVKPLTLYMIFAILMGLIGHLCASFITILGGYAILNVLGFNIKLTLNAIFIIILLCALFRGVFRYVEQACNHYIAFKLLALLRDKVFIALRRLCPAKLESRDKGNLIAVITSDIELLEVFYAHTISPIIIALVFSIIMIIFIGSYHWLLGLIACMAYLFIGLIIPLVISKLNGNDGLKFRTKSGNLSSFVLDSLRGLSEILQYNNSQKRLLDMDEYTDELIVEEEKMKINLGRNTAITNSIILIFDFSMLFISSLLYQKNTIGFDGVLIPTLTLFASFGPVIALANLGSTLQNTFAAGNRVLDILEEEPVVNEVIGNEEIEFLNAEAKNVTFSYDDEIILSDLSLKIPKNSITGIVGCSGSGKSTLLRLFMRFWDVKNGSINISDKDISKINTRNLRSLESFVSQETHLFHDSIKNNLLIAKLDASDEEIIEACKKAAIHDFILTLPKGYDTPVGELGDTLSSGQKQRIGLARAFLHNAPFMLLDEPTSNLDSLNEGIILKAINEEKENRTVVLVSHRQSTMRIVDNVYCVEHGRIS</sequence>
<dbReference type="Pfam" id="PF00005">
    <property type="entry name" value="ABC_tran"/>
    <property type="match status" value="1"/>
</dbReference>
<comment type="subcellular location">
    <subcellularLocation>
        <location evidence="1">Cell membrane</location>
        <topology evidence="1">Multi-pass membrane protein</topology>
    </subcellularLocation>
</comment>
<dbReference type="SUPFAM" id="SSF52540">
    <property type="entry name" value="P-loop containing nucleoside triphosphate hydrolases"/>
    <property type="match status" value="1"/>
</dbReference>
<dbReference type="RefSeq" id="WP_303887916.1">
    <property type="nucleotide sequence ID" value="NZ_JAGZCC010000067.1"/>
</dbReference>
<keyword evidence="6 7" id="KW-0472">Membrane</keyword>
<dbReference type="PANTHER" id="PTHR43394:SF1">
    <property type="entry name" value="ATP-BINDING CASSETTE SUB-FAMILY B MEMBER 10, MITOCHONDRIAL"/>
    <property type="match status" value="1"/>
</dbReference>
<dbReference type="GO" id="GO:0015421">
    <property type="term" value="F:ABC-type oligopeptide transporter activity"/>
    <property type="evidence" value="ECO:0007669"/>
    <property type="project" value="TreeGrafter"/>
</dbReference>
<dbReference type="SUPFAM" id="SSF90123">
    <property type="entry name" value="ABC transporter transmembrane region"/>
    <property type="match status" value="1"/>
</dbReference>
<evidence type="ECO:0000256" key="4">
    <source>
        <dbReference type="ARBA" id="ARBA00022840"/>
    </source>
</evidence>
<reference evidence="10" key="1">
    <citation type="submission" date="2021-02" db="EMBL/GenBank/DDBJ databases">
        <title>Infant gut strain persistence is associated with maternal origin, phylogeny, and functional potential including surface adhesion and iron acquisition.</title>
        <authorList>
            <person name="Lou Y.C."/>
        </authorList>
    </citation>
    <scope>NUCLEOTIDE SEQUENCE</scope>
    <source>
        <strain evidence="10">L3_108_000G1_dasL3_108_000G1_metabat.metabat.11</strain>
    </source>
</reference>
<proteinExistence type="predicted"/>
<feature type="transmembrane region" description="Helical" evidence="7">
    <location>
        <begin position="251"/>
        <end position="271"/>
    </location>
</feature>
<evidence type="ECO:0000256" key="6">
    <source>
        <dbReference type="ARBA" id="ARBA00023136"/>
    </source>
</evidence>
<evidence type="ECO:0000256" key="3">
    <source>
        <dbReference type="ARBA" id="ARBA00022741"/>
    </source>
</evidence>
<feature type="transmembrane region" description="Helical" evidence="7">
    <location>
        <begin position="55"/>
        <end position="74"/>
    </location>
</feature>
<keyword evidence="5 7" id="KW-1133">Transmembrane helix</keyword>
<accession>A0A943I8C8</accession>
<name>A0A943I8C8_9FIRM</name>
<evidence type="ECO:0000259" key="9">
    <source>
        <dbReference type="PROSITE" id="PS50929"/>
    </source>
</evidence>
<feature type="transmembrane region" description="Helical" evidence="7">
    <location>
        <begin position="135"/>
        <end position="157"/>
    </location>
</feature>
<feature type="transmembrane region" description="Helical" evidence="7">
    <location>
        <begin position="283"/>
        <end position="302"/>
    </location>
</feature>
<keyword evidence="4 10" id="KW-0067">ATP-binding</keyword>
<dbReference type="PROSITE" id="PS50893">
    <property type="entry name" value="ABC_TRANSPORTER_2"/>
    <property type="match status" value="1"/>
</dbReference>
<feature type="transmembrane region" description="Helical" evidence="7">
    <location>
        <begin position="163"/>
        <end position="183"/>
    </location>
</feature>
<evidence type="ECO:0000313" key="11">
    <source>
        <dbReference type="Proteomes" id="UP000751224"/>
    </source>
</evidence>
<dbReference type="GO" id="GO:0005886">
    <property type="term" value="C:plasma membrane"/>
    <property type="evidence" value="ECO:0007669"/>
    <property type="project" value="UniProtKB-SubCell"/>
</dbReference>
<evidence type="ECO:0000259" key="8">
    <source>
        <dbReference type="PROSITE" id="PS50893"/>
    </source>
</evidence>
<keyword evidence="3" id="KW-0547">Nucleotide-binding</keyword>
<dbReference type="InterPro" id="IPR036640">
    <property type="entry name" value="ABC1_TM_sf"/>
</dbReference>
<gene>
    <name evidence="10" type="ORF">KHX14_09225</name>
</gene>
<dbReference type="InterPro" id="IPR003593">
    <property type="entry name" value="AAA+_ATPase"/>
</dbReference>
<keyword evidence="2 7" id="KW-0812">Transmembrane</keyword>
<organism evidence="10 11">
    <name type="scientific">Thomasclavelia spiroformis</name>
    <dbReference type="NCBI Taxonomy" id="29348"/>
    <lineage>
        <taxon>Bacteria</taxon>
        <taxon>Bacillati</taxon>
        <taxon>Bacillota</taxon>
        <taxon>Erysipelotrichia</taxon>
        <taxon>Erysipelotrichales</taxon>
        <taxon>Coprobacillaceae</taxon>
        <taxon>Thomasclavelia</taxon>
    </lineage>
</organism>
<dbReference type="SMART" id="SM00382">
    <property type="entry name" value="AAA"/>
    <property type="match status" value="1"/>
</dbReference>
<dbReference type="PROSITE" id="PS00211">
    <property type="entry name" value="ABC_TRANSPORTER_1"/>
    <property type="match status" value="1"/>
</dbReference>
<dbReference type="InterPro" id="IPR003439">
    <property type="entry name" value="ABC_transporter-like_ATP-bd"/>
</dbReference>
<dbReference type="GO" id="GO:0016887">
    <property type="term" value="F:ATP hydrolysis activity"/>
    <property type="evidence" value="ECO:0007669"/>
    <property type="project" value="InterPro"/>
</dbReference>
<dbReference type="Pfam" id="PF00664">
    <property type="entry name" value="ABC_membrane"/>
    <property type="match status" value="1"/>
</dbReference>
<dbReference type="InterPro" id="IPR039421">
    <property type="entry name" value="Type_1_exporter"/>
</dbReference>
<dbReference type="Proteomes" id="UP000751224">
    <property type="component" value="Unassembled WGS sequence"/>
</dbReference>
<evidence type="ECO:0000256" key="5">
    <source>
        <dbReference type="ARBA" id="ARBA00022989"/>
    </source>
</evidence>
<evidence type="ECO:0000256" key="7">
    <source>
        <dbReference type="SAM" id="Phobius"/>
    </source>
</evidence>
<feature type="transmembrane region" description="Helical" evidence="7">
    <location>
        <begin position="20"/>
        <end position="49"/>
    </location>
</feature>
<dbReference type="PANTHER" id="PTHR43394">
    <property type="entry name" value="ATP-DEPENDENT PERMEASE MDL1, MITOCHONDRIAL"/>
    <property type="match status" value="1"/>
</dbReference>
<evidence type="ECO:0000256" key="2">
    <source>
        <dbReference type="ARBA" id="ARBA00022692"/>
    </source>
</evidence>
<dbReference type="InterPro" id="IPR017871">
    <property type="entry name" value="ABC_transporter-like_CS"/>
</dbReference>
<dbReference type="EMBL" id="JAGZCC010000067">
    <property type="protein sequence ID" value="MBS5588971.1"/>
    <property type="molecule type" value="Genomic_DNA"/>
</dbReference>
<protein>
    <submittedName>
        <fullName evidence="10">ABC transporter ATP-binding protein</fullName>
    </submittedName>
</protein>
<dbReference type="PROSITE" id="PS50929">
    <property type="entry name" value="ABC_TM1F"/>
    <property type="match status" value="1"/>
</dbReference>
<feature type="domain" description="ABC transmembrane type-1" evidence="9">
    <location>
        <begin position="25"/>
        <end position="308"/>
    </location>
</feature>
<dbReference type="Gene3D" id="1.20.1560.10">
    <property type="entry name" value="ABC transporter type 1, transmembrane domain"/>
    <property type="match status" value="1"/>
</dbReference>
<dbReference type="Gene3D" id="3.40.50.300">
    <property type="entry name" value="P-loop containing nucleotide triphosphate hydrolases"/>
    <property type="match status" value="1"/>
</dbReference>
<dbReference type="GO" id="GO:0005524">
    <property type="term" value="F:ATP binding"/>
    <property type="evidence" value="ECO:0007669"/>
    <property type="project" value="UniProtKB-KW"/>
</dbReference>
<dbReference type="InterPro" id="IPR027417">
    <property type="entry name" value="P-loop_NTPase"/>
</dbReference>
<evidence type="ECO:0000256" key="1">
    <source>
        <dbReference type="ARBA" id="ARBA00004651"/>
    </source>
</evidence>
<comment type="caution">
    <text evidence="10">The sequence shown here is derived from an EMBL/GenBank/DDBJ whole genome shotgun (WGS) entry which is preliminary data.</text>
</comment>
<feature type="domain" description="ABC transporter" evidence="8">
    <location>
        <begin position="340"/>
        <end position="552"/>
    </location>
</feature>
<evidence type="ECO:0000313" key="10">
    <source>
        <dbReference type="EMBL" id="MBS5588971.1"/>
    </source>
</evidence>
<dbReference type="InterPro" id="IPR011527">
    <property type="entry name" value="ABC1_TM_dom"/>
</dbReference>